<reference evidence="2 3" key="1">
    <citation type="submission" date="2019-05" db="EMBL/GenBank/DDBJ databases">
        <title>Another draft genome of Portunus trituberculatus and its Hox gene families provides insights of decapod evolution.</title>
        <authorList>
            <person name="Jeong J.-H."/>
            <person name="Song I."/>
            <person name="Kim S."/>
            <person name="Choi T."/>
            <person name="Kim D."/>
            <person name="Ryu S."/>
            <person name="Kim W."/>
        </authorList>
    </citation>
    <scope>NUCLEOTIDE SEQUENCE [LARGE SCALE GENOMIC DNA]</scope>
    <source>
        <tissue evidence="2">Muscle</tissue>
    </source>
</reference>
<feature type="region of interest" description="Disordered" evidence="1">
    <location>
        <begin position="1"/>
        <end position="40"/>
    </location>
</feature>
<evidence type="ECO:0000313" key="3">
    <source>
        <dbReference type="Proteomes" id="UP000324222"/>
    </source>
</evidence>
<keyword evidence="3" id="KW-1185">Reference proteome</keyword>
<proteinExistence type="predicted"/>
<sequence length="107" mass="11850">MGGGGSTGRCKEKRRPPITKCPRERKTSNQLGSGWHNPRRHKWGTNKLSLTCLWQPINSHSLACEPYSPEEALGKTSLQSASLSLDLLLYQPSRTSSPASYCARHKS</sequence>
<evidence type="ECO:0000256" key="1">
    <source>
        <dbReference type="SAM" id="MobiDB-lite"/>
    </source>
</evidence>
<name>A0A5B7D7K1_PORTR</name>
<dbReference type="AlphaFoldDB" id="A0A5B7D7K1"/>
<gene>
    <name evidence="2" type="ORF">E2C01_010094</name>
</gene>
<comment type="caution">
    <text evidence="2">The sequence shown here is derived from an EMBL/GenBank/DDBJ whole genome shotgun (WGS) entry which is preliminary data.</text>
</comment>
<protein>
    <submittedName>
        <fullName evidence="2">Uncharacterized protein</fullName>
    </submittedName>
</protein>
<dbReference type="EMBL" id="VSRR010000571">
    <property type="protein sequence ID" value="MPC17245.1"/>
    <property type="molecule type" value="Genomic_DNA"/>
</dbReference>
<dbReference type="Proteomes" id="UP000324222">
    <property type="component" value="Unassembled WGS sequence"/>
</dbReference>
<evidence type="ECO:0000313" key="2">
    <source>
        <dbReference type="EMBL" id="MPC17245.1"/>
    </source>
</evidence>
<organism evidence="2 3">
    <name type="scientific">Portunus trituberculatus</name>
    <name type="common">Swimming crab</name>
    <name type="synonym">Neptunus trituberculatus</name>
    <dbReference type="NCBI Taxonomy" id="210409"/>
    <lineage>
        <taxon>Eukaryota</taxon>
        <taxon>Metazoa</taxon>
        <taxon>Ecdysozoa</taxon>
        <taxon>Arthropoda</taxon>
        <taxon>Crustacea</taxon>
        <taxon>Multicrustacea</taxon>
        <taxon>Malacostraca</taxon>
        <taxon>Eumalacostraca</taxon>
        <taxon>Eucarida</taxon>
        <taxon>Decapoda</taxon>
        <taxon>Pleocyemata</taxon>
        <taxon>Brachyura</taxon>
        <taxon>Eubrachyura</taxon>
        <taxon>Portunoidea</taxon>
        <taxon>Portunidae</taxon>
        <taxon>Portuninae</taxon>
        <taxon>Portunus</taxon>
    </lineage>
</organism>
<accession>A0A5B7D7K1</accession>